<dbReference type="Proteomes" id="UP000007721">
    <property type="component" value="Chromosome"/>
</dbReference>
<proteinExistence type="predicted"/>
<dbReference type="PANTHER" id="PTHR36849">
    <property type="entry name" value="CYTOPLASMIC PROTEIN-RELATED"/>
    <property type="match status" value="1"/>
</dbReference>
<dbReference type="AlphaFoldDB" id="B9M3Y2"/>
<evidence type="ECO:0008006" key="3">
    <source>
        <dbReference type="Google" id="ProtNLM"/>
    </source>
</evidence>
<evidence type="ECO:0000313" key="2">
    <source>
        <dbReference type="Proteomes" id="UP000007721"/>
    </source>
</evidence>
<dbReference type="RefSeq" id="WP_012646354.1">
    <property type="nucleotide sequence ID" value="NC_011979.1"/>
</dbReference>
<name>B9M3Y2_GEODF</name>
<organism evidence="1 2">
    <name type="scientific">Geotalea daltonii (strain DSM 22248 / JCM 15807 / FRC-32)</name>
    <name type="common">Geobacter daltonii</name>
    <dbReference type="NCBI Taxonomy" id="316067"/>
    <lineage>
        <taxon>Bacteria</taxon>
        <taxon>Pseudomonadati</taxon>
        <taxon>Thermodesulfobacteriota</taxon>
        <taxon>Desulfuromonadia</taxon>
        <taxon>Geobacterales</taxon>
        <taxon>Geobacteraceae</taxon>
        <taxon>Geotalea</taxon>
    </lineage>
</organism>
<reference evidence="1 2" key="1">
    <citation type="submission" date="2009-01" db="EMBL/GenBank/DDBJ databases">
        <title>Complete sequence of Geobacter sp. FRC-32.</title>
        <authorList>
            <consortium name="US DOE Joint Genome Institute"/>
            <person name="Lucas S."/>
            <person name="Copeland A."/>
            <person name="Lapidus A."/>
            <person name="Glavina del Rio T."/>
            <person name="Dalin E."/>
            <person name="Tice H."/>
            <person name="Bruce D."/>
            <person name="Goodwin L."/>
            <person name="Pitluck S."/>
            <person name="Saunders E."/>
            <person name="Brettin T."/>
            <person name="Detter J.C."/>
            <person name="Han C."/>
            <person name="Larimer F."/>
            <person name="Land M."/>
            <person name="Hauser L."/>
            <person name="Kyrpides N."/>
            <person name="Ovchinnikova G."/>
            <person name="Kostka J."/>
            <person name="Richardson P."/>
        </authorList>
    </citation>
    <scope>NUCLEOTIDE SEQUENCE [LARGE SCALE GENOMIC DNA]</scope>
    <source>
        <strain evidence="2">DSM 22248 / JCM 15807 / FRC-32</strain>
    </source>
</reference>
<dbReference type="HOGENOM" id="CLU_137928_0_0_7"/>
<sequence length="114" mass="13423">MIRIKRIYDPPEATDGRRLLVDRLWPRGLAKEKAQVDDWLKELAPSSELRTWFGHDPAKWEEFRRRYEEELQGQREQLAKLHAESEKRTVTLLYAAKDEEHNNAAVLKELVGNA</sequence>
<dbReference type="EMBL" id="CP001390">
    <property type="protein sequence ID" value="ACM19625.1"/>
    <property type="molecule type" value="Genomic_DNA"/>
</dbReference>
<dbReference type="OrthoDB" id="9790745at2"/>
<dbReference type="Pfam" id="PF22752">
    <property type="entry name" value="DUF488-N3i"/>
    <property type="match status" value="1"/>
</dbReference>
<protein>
    <recommendedName>
        <fullName evidence="3">DUF488 domain-containing protein</fullName>
    </recommendedName>
</protein>
<accession>B9M3Y2</accession>
<gene>
    <name evidence="1" type="ordered locus">Geob_1265</name>
</gene>
<evidence type="ECO:0000313" key="1">
    <source>
        <dbReference type="EMBL" id="ACM19625.1"/>
    </source>
</evidence>
<dbReference type="eggNOG" id="COG3189">
    <property type="taxonomic scope" value="Bacteria"/>
</dbReference>
<keyword evidence="2" id="KW-1185">Reference proteome</keyword>
<dbReference type="PANTHER" id="PTHR36849:SF1">
    <property type="entry name" value="CYTOPLASMIC PROTEIN"/>
    <property type="match status" value="1"/>
</dbReference>
<dbReference type="InterPro" id="IPR052552">
    <property type="entry name" value="YeaO-like"/>
</dbReference>
<dbReference type="KEGG" id="geo:Geob_1265"/>
<dbReference type="STRING" id="316067.Geob_1265"/>